<accession>A0ABD0U107</accession>
<proteinExistence type="predicted"/>
<dbReference type="Proteomes" id="UP001552299">
    <property type="component" value="Unassembled WGS sequence"/>
</dbReference>
<sequence>MTAAGRTAELVSETGGLTMTAAGGTAGLASTAAGRTVGLGSTTDLAEFADDEARGWTEDLVMVEDRECEGGQYSFRFSSLTCSILTETAKNSINEWDCQPGLHLLAILYCTLGICVT</sequence>
<gene>
    <name evidence="1" type="ORF">M5K25_024087</name>
</gene>
<reference evidence="1 2" key="1">
    <citation type="journal article" date="2024" name="Plant Biotechnol. J.">
        <title>Dendrobium thyrsiflorum genome and its molecular insights into genes involved in important horticultural traits.</title>
        <authorList>
            <person name="Chen B."/>
            <person name="Wang J.Y."/>
            <person name="Zheng P.J."/>
            <person name="Li K.L."/>
            <person name="Liang Y.M."/>
            <person name="Chen X.F."/>
            <person name="Zhang C."/>
            <person name="Zhao X."/>
            <person name="He X."/>
            <person name="Zhang G.Q."/>
            <person name="Liu Z.J."/>
            <person name="Xu Q."/>
        </authorList>
    </citation>
    <scope>NUCLEOTIDE SEQUENCE [LARGE SCALE GENOMIC DNA]</scope>
    <source>
        <strain evidence="1">GZMU011</strain>
    </source>
</reference>
<keyword evidence="2" id="KW-1185">Reference proteome</keyword>
<organism evidence="1 2">
    <name type="scientific">Dendrobium thyrsiflorum</name>
    <name type="common">Pinecone-like raceme dendrobium</name>
    <name type="synonym">Orchid</name>
    <dbReference type="NCBI Taxonomy" id="117978"/>
    <lineage>
        <taxon>Eukaryota</taxon>
        <taxon>Viridiplantae</taxon>
        <taxon>Streptophyta</taxon>
        <taxon>Embryophyta</taxon>
        <taxon>Tracheophyta</taxon>
        <taxon>Spermatophyta</taxon>
        <taxon>Magnoliopsida</taxon>
        <taxon>Liliopsida</taxon>
        <taxon>Asparagales</taxon>
        <taxon>Orchidaceae</taxon>
        <taxon>Epidendroideae</taxon>
        <taxon>Malaxideae</taxon>
        <taxon>Dendrobiinae</taxon>
        <taxon>Dendrobium</taxon>
    </lineage>
</organism>
<name>A0ABD0U107_DENTH</name>
<protein>
    <submittedName>
        <fullName evidence="1">Uncharacterized protein</fullName>
    </submittedName>
</protein>
<dbReference type="AlphaFoldDB" id="A0ABD0U107"/>
<dbReference type="EMBL" id="JANQDX010000018">
    <property type="protein sequence ID" value="KAL0905651.1"/>
    <property type="molecule type" value="Genomic_DNA"/>
</dbReference>
<evidence type="ECO:0000313" key="2">
    <source>
        <dbReference type="Proteomes" id="UP001552299"/>
    </source>
</evidence>
<comment type="caution">
    <text evidence="1">The sequence shown here is derived from an EMBL/GenBank/DDBJ whole genome shotgun (WGS) entry which is preliminary data.</text>
</comment>
<evidence type="ECO:0000313" key="1">
    <source>
        <dbReference type="EMBL" id="KAL0905651.1"/>
    </source>
</evidence>